<dbReference type="OrthoDB" id="2691543at2"/>
<dbReference type="eggNOG" id="ENOG50335P2">
    <property type="taxonomic scope" value="Bacteria"/>
</dbReference>
<dbReference type="AlphaFoldDB" id="A0A0A2T751"/>
<comment type="caution">
    <text evidence="1">The sequence shown here is derived from an EMBL/GenBank/DDBJ whole genome shotgun (WGS) entry which is preliminary data.</text>
</comment>
<gene>
    <name evidence="1" type="ORF">N782_17805</name>
</gene>
<name>A0A0A2T751_9BACI</name>
<protein>
    <recommendedName>
        <fullName evidence="3">Cytosolic protein</fullName>
    </recommendedName>
</protein>
<accession>A0A0A2T751</accession>
<sequence length="74" mass="8606">MYVGRDMTELTMTSKHDWKTDELAYFQHALSQMVPYLNSEGTTILREINEEIQNRGGFTKREATWSSGTKPVYD</sequence>
<keyword evidence="2" id="KW-1185">Reference proteome</keyword>
<dbReference type="Proteomes" id="UP000030147">
    <property type="component" value="Unassembled WGS sequence"/>
</dbReference>
<dbReference type="EMBL" id="AVBF01000054">
    <property type="protein sequence ID" value="KGP71642.1"/>
    <property type="molecule type" value="Genomic_DNA"/>
</dbReference>
<reference evidence="1 2" key="1">
    <citation type="journal article" date="2015" name="Stand. Genomic Sci.">
        <title>High quality draft genome sequence of the moderately halophilic bacterium Pontibacillus yanchengensis Y32(T) and comparison among Pontibacillus genomes.</title>
        <authorList>
            <person name="Huang J."/>
            <person name="Qiao Z.X."/>
            <person name="Tang J.W."/>
            <person name="Wang G."/>
        </authorList>
    </citation>
    <scope>NUCLEOTIDE SEQUENCE [LARGE SCALE GENOMIC DNA]</scope>
    <source>
        <strain evidence="1 2">Y32</strain>
    </source>
</reference>
<organism evidence="1 2">
    <name type="scientific">Pontibacillus yanchengensis Y32</name>
    <dbReference type="NCBI Taxonomy" id="1385514"/>
    <lineage>
        <taxon>Bacteria</taxon>
        <taxon>Bacillati</taxon>
        <taxon>Bacillota</taxon>
        <taxon>Bacilli</taxon>
        <taxon>Bacillales</taxon>
        <taxon>Bacillaceae</taxon>
        <taxon>Pontibacillus</taxon>
    </lineage>
</organism>
<evidence type="ECO:0000313" key="1">
    <source>
        <dbReference type="EMBL" id="KGP71642.1"/>
    </source>
</evidence>
<evidence type="ECO:0008006" key="3">
    <source>
        <dbReference type="Google" id="ProtNLM"/>
    </source>
</evidence>
<evidence type="ECO:0000313" key="2">
    <source>
        <dbReference type="Proteomes" id="UP000030147"/>
    </source>
</evidence>
<dbReference type="RefSeq" id="WP_036822344.1">
    <property type="nucleotide sequence ID" value="NZ_AVBF01000054.1"/>
</dbReference>
<proteinExistence type="predicted"/>
<dbReference type="STRING" id="1385514.N782_17805"/>